<feature type="region of interest" description="Disordered" evidence="1">
    <location>
        <begin position="1"/>
        <end position="98"/>
    </location>
</feature>
<feature type="compositionally biased region" description="Polar residues" evidence="1">
    <location>
        <begin position="1037"/>
        <end position="1050"/>
    </location>
</feature>
<sequence length="1393" mass="151666">MALYSSSPQMRTVSPATPVHSPHHSVHSSSSSRLSVRNLTLHEYRKQLNSPASQATPPGKTLRRKAAASGLKEIERVPSVSGAPPGPTTRAPPHPLHISQSTQSLYTYQRLPPSPPHQQHDLSVDELFRSQSAEPSAQYNTTGSVRKFKPIKRLPKPLSSTGHRPLPPAPAPVAPVTSNQTRLSPLRTTSFPSFEDSDLRDSQPTPSTFSLSRFPRPPNLVDPSHSPSSDGNGPRVNTTSFASTAPATPPATPAVIHYRGTSFDLVNPHNSLVLDNIVTPSRDLDSSDYLPLRSSEDPLDLSEMAPKRPLYGDLSSAYASIITRRGDDMPAPLNVNLPLPPTPVAHSPGSSAFDSPLQSPEPLAAIFPSTNRKAAANESRFSLKQLTRSLTQRFSKTPEKPHEEELREFSDSRVSLASATFEGEFPRPLERSYRAVSPRSATLPDEPVTPVSPLDQAVHLMSQRSSPPSVEMPRFSTQRVFSAPLSSMLPDSPSTQLGRAGEERPYASESEFTTRPYYDDAASIYPSSSIYTSDSRRQSKTAQIRSTNRKSNPYYWRMSGGTDAIAAAYKSDAVPQYLVSQRASCQVSQPPQQAVLHLSLQPEIEKTDSLSRLIDQYKSTDGSSVSQPLLDENKTGNADVAGSLANIPEHAAPTERPDITRITSGLSQFDLNVARSEIDSKEDTPLLPSEVEGAGRSKLAPPPGLPPSMPAPLAPPFEYDEILDSPKRSELSSNSPSYGDTRALLQFSRPDIEERAPMHSGLKSSSSYSQPGASAGPYTPRQALEQAEKIFAKAASQQQAESIPAMWSKRISSHNLLRKGDNDLDEEQDRDESSILAGYEDEVERADWETVGNGSPHRAMRASVGESLADYSSSEGSHISRDSMGFSGPFPVYDEPPLEPGAFDYQHPTPLRSHSNPFTSSPPALSGDYSMHRIADESYQSPVQSSPPAHSNTPTFYRSSPDVYTPGSPQQEHFPCSPPDMSFPTSPRQEHFPFAPWAEPRPRADPYALSDKETQELLASGPNDEILYEHEEEEAGQNDSFQSQDISSPMQPMRITIPTATTMERSSSPTPRENSFEKLTVIGPKGNLTGTPHGTNMHEAGSSIADNSSPGALLDSSPLVSSINGHRNSRSAAAREGKTYREASDYFTQSKTRNVSHGGSAVFELPGRKGSVTRIVPRIHTPPPGRQERSPSQATLHSQASSFANPNPRAKRLSLRSSIAPRDSRRRGSRAAVPGQTKLRQMVLAPSPQLLLSSDNSNNDSRLFGTEHSVRPSTSNTHSPLRPRPSRPTLRTVLANQHSPHLLCPEQAIDPEEEVVRRKLSWVIFAIFCILPPVLILYRWMGDLVIVNVTNGRFSHVAPKPKQIALGAGIAVNVSIVLAITLPIVIARAAGSL</sequence>
<feature type="compositionally biased region" description="Basic and acidic residues" evidence="1">
    <location>
        <begin position="1000"/>
        <end position="1015"/>
    </location>
</feature>
<feature type="region of interest" description="Disordered" evidence="1">
    <location>
        <begin position="485"/>
        <end position="513"/>
    </location>
</feature>
<feature type="compositionally biased region" description="Polar residues" evidence="1">
    <location>
        <begin position="131"/>
        <end position="144"/>
    </location>
</feature>
<dbReference type="Proteomes" id="UP000800036">
    <property type="component" value="Unassembled WGS sequence"/>
</dbReference>
<feature type="compositionally biased region" description="Pro residues" evidence="1">
    <location>
        <begin position="84"/>
        <end position="95"/>
    </location>
</feature>
<evidence type="ECO:0000313" key="4">
    <source>
        <dbReference type="Proteomes" id="UP000800036"/>
    </source>
</evidence>
<feature type="compositionally biased region" description="Polar residues" evidence="1">
    <location>
        <begin position="47"/>
        <end position="56"/>
    </location>
</feature>
<gene>
    <name evidence="3" type="ORF">BU23DRAFT_128781</name>
</gene>
<feature type="compositionally biased region" description="Polar residues" evidence="1">
    <location>
        <begin position="938"/>
        <end position="958"/>
    </location>
</feature>
<feature type="transmembrane region" description="Helical" evidence="2">
    <location>
        <begin position="1364"/>
        <end position="1386"/>
    </location>
</feature>
<keyword evidence="4" id="KW-1185">Reference proteome</keyword>
<keyword evidence="2" id="KW-1133">Transmembrane helix</keyword>
<name>A0A6A5VBH5_9PLEO</name>
<feature type="compositionally biased region" description="Low complexity" evidence="1">
    <location>
        <begin position="1250"/>
        <end position="1261"/>
    </location>
</feature>
<protein>
    <submittedName>
        <fullName evidence="3">Uncharacterized protein</fullName>
    </submittedName>
</protein>
<feature type="compositionally biased region" description="Basic residues" evidence="1">
    <location>
        <begin position="146"/>
        <end position="155"/>
    </location>
</feature>
<feature type="compositionally biased region" description="Pro residues" evidence="1">
    <location>
        <begin position="700"/>
        <end position="715"/>
    </location>
</feature>
<feature type="region of interest" description="Disordered" evidence="1">
    <location>
        <begin position="757"/>
        <end position="784"/>
    </location>
</feature>
<feature type="compositionally biased region" description="Polar residues" evidence="1">
    <location>
        <begin position="202"/>
        <end position="211"/>
    </location>
</feature>
<organism evidence="3 4">
    <name type="scientific">Bimuria novae-zelandiae CBS 107.79</name>
    <dbReference type="NCBI Taxonomy" id="1447943"/>
    <lineage>
        <taxon>Eukaryota</taxon>
        <taxon>Fungi</taxon>
        <taxon>Dikarya</taxon>
        <taxon>Ascomycota</taxon>
        <taxon>Pezizomycotina</taxon>
        <taxon>Dothideomycetes</taxon>
        <taxon>Pleosporomycetidae</taxon>
        <taxon>Pleosporales</taxon>
        <taxon>Massarineae</taxon>
        <taxon>Didymosphaeriaceae</taxon>
        <taxon>Bimuria</taxon>
    </lineage>
</organism>
<feature type="region of interest" description="Disordered" evidence="1">
    <location>
        <begin position="283"/>
        <end position="307"/>
    </location>
</feature>
<evidence type="ECO:0000313" key="3">
    <source>
        <dbReference type="EMBL" id="KAF1973689.1"/>
    </source>
</evidence>
<feature type="compositionally biased region" description="Polar residues" evidence="1">
    <location>
        <begin position="225"/>
        <end position="237"/>
    </location>
</feature>
<feature type="compositionally biased region" description="Low complexity" evidence="1">
    <location>
        <begin position="27"/>
        <end position="36"/>
    </location>
</feature>
<feature type="compositionally biased region" description="Polar residues" evidence="1">
    <location>
        <begin position="912"/>
        <end position="923"/>
    </location>
</feature>
<feature type="compositionally biased region" description="Polar residues" evidence="1">
    <location>
        <begin position="1"/>
        <end position="12"/>
    </location>
</feature>
<feature type="compositionally biased region" description="Low complexity" evidence="1">
    <location>
        <begin position="764"/>
        <end position="777"/>
    </location>
</feature>
<feature type="region of interest" description="Disordered" evidence="1">
    <location>
        <begin position="1029"/>
        <end position="1051"/>
    </location>
</feature>
<feature type="region of interest" description="Disordered" evidence="1">
    <location>
        <begin position="1172"/>
        <end position="1286"/>
    </location>
</feature>
<reference evidence="3" key="1">
    <citation type="journal article" date="2020" name="Stud. Mycol.">
        <title>101 Dothideomycetes genomes: a test case for predicting lifestyles and emergence of pathogens.</title>
        <authorList>
            <person name="Haridas S."/>
            <person name="Albert R."/>
            <person name="Binder M."/>
            <person name="Bloem J."/>
            <person name="Labutti K."/>
            <person name="Salamov A."/>
            <person name="Andreopoulos B."/>
            <person name="Baker S."/>
            <person name="Barry K."/>
            <person name="Bills G."/>
            <person name="Bluhm B."/>
            <person name="Cannon C."/>
            <person name="Castanera R."/>
            <person name="Culley D."/>
            <person name="Daum C."/>
            <person name="Ezra D."/>
            <person name="Gonzalez J."/>
            <person name="Henrissat B."/>
            <person name="Kuo A."/>
            <person name="Liang C."/>
            <person name="Lipzen A."/>
            <person name="Lutzoni F."/>
            <person name="Magnuson J."/>
            <person name="Mondo S."/>
            <person name="Nolan M."/>
            <person name="Ohm R."/>
            <person name="Pangilinan J."/>
            <person name="Park H.-J."/>
            <person name="Ramirez L."/>
            <person name="Alfaro M."/>
            <person name="Sun H."/>
            <person name="Tritt A."/>
            <person name="Yoshinaga Y."/>
            <person name="Zwiers L.-H."/>
            <person name="Turgeon B."/>
            <person name="Goodwin S."/>
            <person name="Spatafora J."/>
            <person name="Crous P."/>
            <person name="Grigoriev I."/>
        </authorList>
    </citation>
    <scope>NUCLEOTIDE SEQUENCE</scope>
    <source>
        <strain evidence="3">CBS 107.79</strain>
    </source>
</reference>
<keyword evidence="2" id="KW-0472">Membrane</keyword>
<evidence type="ECO:0000256" key="1">
    <source>
        <dbReference type="SAM" id="MobiDB-lite"/>
    </source>
</evidence>
<dbReference type="OrthoDB" id="5353066at2759"/>
<dbReference type="EMBL" id="ML976679">
    <property type="protein sequence ID" value="KAF1973689.1"/>
    <property type="molecule type" value="Genomic_DNA"/>
</dbReference>
<keyword evidence="2" id="KW-0812">Transmembrane</keyword>
<accession>A0A6A5VBH5</accession>
<feature type="compositionally biased region" description="Polar residues" evidence="1">
    <location>
        <begin position="1190"/>
        <end position="1205"/>
    </location>
</feature>
<feature type="region of interest" description="Disordered" evidence="1">
    <location>
        <begin position="869"/>
        <end position="1017"/>
    </location>
</feature>
<feature type="region of interest" description="Disordered" evidence="1">
    <location>
        <begin position="131"/>
        <end position="253"/>
    </location>
</feature>
<feature type="region of interest" description="Disordered" evidence="1">
    <location>
        <begin position="817"/>
        <end position="841"/>
    </location>
</feature>
<feature type="transmembrane region" description="Helical" evidence="2">
    <location>
        <begin position="1320"/>
        <end position="1338"/>
    </location>
</feature>
<feature type="region of interest" description="Disordered" evidence="1">
    <location>
        <begin position="676"/>
        <end position="719"/>
    </location>
</feature>
<feature type="compositionally biased region" description="Polar residues" evidence="1">
    <location>
        <begin position="177"/>
        <end position="192"/>
    </location>
</feature>
<proteinExistence type="predicted"/>
<feature type="region of interest" description="Disordered" evidence="1">
    <location>
        <begin position="1082"/>
        <end position="1140"/>
    </location>
</feature>
<evidence type="ECO:0000256" key="2">
    <source>
        <dbReference type="SAM" id="Phobius"/>
    </source>
</evidence>